<dbReference type="OrthoDB" id="1436468at2759"/>
<reference evidence="3" key="1">
    <citation type="journal article" date="2020" name="Nat. Commun.">
        <title>Genome sequence of the cluster root forming white lupin.</title>
        <authorList>
            <person name="Hufnagel B."/>
            <person name="Marques A."/>
            <person name="Soriano A."/>
            <person name="Marques L."/>
            <person name="Divol F."/>
            <person name="Doumas P."/>
            <person name="Sallet E."/>
            <person name="Mancinotti D."/>
            <person name="Carrere S."/>
            <person name="Marande W."/>
            <person name="Arribat S."/>
            <person name="Keller J."/>
            <person name="Huneau C."/>
            <person name="Blein T."/>
            <person name="Aime D."/>
            <person name="Laguerre M."/>
            <person name="Taylor J."/>
            <person name="Schubert V."/>
            <person name="Nelson M."/>
            <person name="Geu-Flores F."/>
            <person name="Crespi M."/>
            <person name="Gallardo-Guerrero K."/>
            <person name="Delaux P.-M."/>
            <person name="Salse J."/>
            <person name="Berges H."/>
            <person name="Guyot R."/>
            <person name="Gouzy J."/>
            <person name="Peret B."/>
        </authorList>
    </citation>
    <scope>NUCLEOTIDE SEQUENCE [LARGE SCALE GENOMIC DNA]</scope>
    <source>
        <strain evidence="3">cv. Amiga</strain>
    </source>
</reference>
<name>A0A6A4Q0W6_LUPAL</name>
<feature type="domain" description="RNase H type-1" evidence="1">
    <location>
        <begin position="89"/>
        <end position="219"/>
    </location>
</feature>
<dbReference type="GO" id="GO:0003676">
    <property type="term" value="F:nucleic acid binding"/>
    <property type="evidence" value="ECO:0007669"/>
    <property type="project" value="InterPro"/>
</dbReference>
<dbReference type="Proteomes" id="UP000447434">
    <property type="component" value="Chromosome 9"/>
</dbReference>
<dbReference type="EMBL" id="WOCE01000009">
    <property type="protein sequence ID" value="KAE9607471.1"/>
    <property type="molecule type" value="Genomic_DNA"/>
</dbReference>
<sequence length="250" mass="29121">MGFTTADFYQFSNPTDWIRHFGKDSDKRLLATLWWNWRHRNFYCIDEQQKQIHYLITSIHQAIIDMKSIYPDHNYPLKVPRMVQWLRPNNELVALNVDGGSLGNPGKAGYGGLLRDNMGSWISGFMRSVDISNNLHVELMGLLYGLQLAWDMGFRKVICYSDSMDVISLVHGSRPNYHHYMAIVLRIQDLIHMDWEISINHILREGKFCADYLAKKGATSTSTFTILDYVPYELKHMLFFDAIGTWYARS</sequence>
<dbReference type="SUPFAM" id="SSF53098">
    <property type="entry name" value="Ribonuclease H-like"/>
    <property type="match status" value="1"/>
</dbReference>
<dbReference type="InterPro" id="IPR012337">
    <property type="entry name" value="RNaseH-like_sf"/>
</dbReference>
<evidence type="ECO:0000313" key="3">
    <source>
        <dbReference type="Proteomes" id="UP000447434"/>
    </source>
</evidence>
<dbReference type="InterPro" id="IPR053151">
    <property type="entry name" value="RNase_H-like"/>
</dbReference>
<organism evidence="2 3">
    <name type="scientific">Lupinus albus</name>
    <name type="common">White lupine</name>
    <name type="synonym">Lupinus termis</name>
    <dbReference type="NCBI Taxonomy" id="3870"/>
    <lineage>
        <taxon>Eukaryota</taxon>
        <taxon>Viridiplantae</taxon>
        <taxon>Streptophyta</taxon>
        <taxon>Embryophyta</taxon>
        <taxon>Tracheophyta</taxon>
        <taxon>Spermatophyta</taxon>
        <taxon>Magnoliopsida</taxon>
        <taxon>eudicotyledons</taxon>
        <taxon>Gunneridae</taxon>
        <taxon>Pentapetalae</taxon>
        <taxon>rosids</taxon>
        <taxon>fabids</taxon>
        <taxon>Fabales</taxon>
        <taxon>Fabaceae</taxon>
        <taxon>Papilionoideae</taxon>
        <taxon>50 kb inversion clade</taxon>
        <taxon>genistoids sensu lato</taxon>
        <taxon>core genistoids</taxon>
        <taxon>Genisteae</taxon>
        <taxon>Lupinus</taxon>
    </lineage>
</organism>
<dbReference type="InterPro" id="IPR002156">
    <property type="entry name" value="RNaseH_domain"/>
</dbReference>
<dbReference type="AlphaFoldDB" id="A0A6A4Q0W6"/>
<gene>
    <name evidence="2" type="ORF">Lalb_Chr09g0330401</name>
</gene>
<proteinExistence type="predicted"/>
<dbReference type="Gene3D" id="3.30.420.10">
    <property type="entry name" value="Ribonuclease H-like superfamily/Ribonuclease H"/>
    <property type="match status" value="1"/>
</dbReference>
<dbReference type="InterPro" id="IPR036397">
    <property type="entry name" value="RNaseH_sf"/>
</dbReference>
<protein>
    <submittedName>
        <fullName evidence="2">Putative ribonuclease H-like domain-containing protein</fullName>
    </submittedName>
</protein>
<evidence type="ECO:0000313" key="2">
    <source>
        <dbReference type="EMBL" id="KAE9607471.1"/>
    </source>
</evidence>
<dbReference type="CDD" id="cd06222">
    <property type="entry name" value="RNase_H_like"/>
    <property type="match status" value="1"/>
</dbReference>
<dbReference type="PANTHER" id="PTHR47723:SF19">
    <property type="entry name" value="POLYNUCLEOTIDYL TRANSFERASE, RIBONUCLEASE H-LIKE SUPERFAMILY PROTEIN"/>
    <property type="match status" value="1"/>
</dbReference>
<dbReference type="InterPro" id="IPR044730">
    <property type="entry name" value="RNase_H-like_dom_plant"/>
</dbReference>
<keyword evidence="3" id="KW-1185">Reference proteome</keyword>
<dbReference type="GO" id="GO:0004523">
    <property type="term" value="F:RNA-DNA hybrid ribonuclease activity"/>
    <property type="evidence" value="ECO:0007669"/>
    <property type="project" value="InterPro"/>
</dbReference>
<evidence type="ECO:0000259" key="1">
    <source>
        <dbReference type="PROSITE" id="PS50879"/>
    </source>
</evidence>
<accession>A0A6A4Q0W6</accession>
<dbReference type="Pfam" id="PF13456">
    <property type="entry name" value="RVT_3"/>
    <property type="match status" value="1"/>
</dbReference>
<dbReference type="PROSITE" id="PS50879">
    <property type="entry name" value="RNASE_H_1"/>
    <property type="match status" value="1"/>
</dbReference>
<dbReference type="PANTHER" id="PTHR47723">
    <property type="entry name" value="OS05G0353850 PROTEIN"/>
    <property type="match status" value="1"/>
</dbReference>
<comment type="caution">
    <text evidence="2">The sequence shown here is derived from an EMBL/GenBank/DDBJ whole genome shotgun (WGS) entry which is preliminary data.</text>
</comment>